<dbReference type="EnsemblFungi" id="MAPG_11946T0">
    <property type="protein sequence ID" value="MAPG_11946T0"/>
    <property type="gene ID" value="MAPG_11946"/>
</dbReference>
<keyword evidence="4" id="KW-1185">Reference proteome</keyword>
<reference evidence="4" key="1">
    <citation type="submission" date="2010-05" db="EMBL/GenBank/DDBJ databases">
        <title>The genome sequence of Magnaporthe poae strain ATCC 64411.</title>
        <authorList>
            <person name="Ma L.-J."/>
            <person name="Dead R."/>
            <person name="Young S."/>
            <person name="Zeng Q."/>
            <person name="Koehrsen M."/>
            <person name="Alvarado L."/>
            <person name="Berlin A."/>
            <person name="Chapman S.B."/>
            <person name="Chen Z."/>
            <person name="Freedman E."/>
            <person name="Gellesch M."/>
            <person name="Goldberg J."/>
            <person name="Griggs A."/>
            <person name="Gujja S."/>
            <person name="Heilman E.R."/>
            <person name="Heiman D."/>
            <person name="Hepburn T."/>
            <person name="Howarth C."/>
            <person name="Jen D."/>
            <person name="Larson L."/>
            <person name="Mehta T."/>
            <person name="Neiman D."/>
            <person name="Pearson M."/>
            <person name="Roberts A."/>
            <person name="Saif S."/>
            <person name="Shea T."/>
            <person name="Shenoy N."/>
            <person name="Sisk P."/>
            <person name="Stolte C."/>
            <person name="Sykes S."/>
            <person name="Walk T."/>
            <person name="White J."/>
            <person name="Yandava C."/>
            <person name="Haas B."/>
            <person name="Nusbaum C."/>
            <person name="Birren B."/>
        </authorList>
    </citation>
    <scope>NUCLEOTIDE SEQUENCE [LARGE SCALE GENOMIC DNA]</scope>
    <source>
        <strain evidence="4">ATCC 64411 / 73-15</strain>
    </source>
</reference>
<feature type="region of interest" description="Disordered" evidence="1">
    <location>
        <begin position="289"/>
        <end position="315"/>
    </location>
</feature>
<reference evidence="3" key="5">
    <citation type="submission" date="2015-06" db="UniProtKB">
        <authorList>
            <consortium name="EnsemblFungi"/>
        </authorList>
    </citation>
    <scope>IDENTIFICATION</scope>
    <source>
        <strain evidence="3">ATCC 64411</strain>
    </source>
</reference>
<evidence type="ECO:0000313" key="3">
    <source>
        <dbReference type="EnsemblFungi" id="MAPG_11946T0"/>
    </source>
</evidence>
<dbReference type="eggNOG" id="ENOG502RN40">
    <property type="taxonomic scope" value="Eukaryota"/>
</dbReference>
<evidence type="ECO:0000313" key="2">
    <source>
        <dbReference type="EMBL" id="KLU93007.1"/>
    </source>
</evidence>
<feature type="compositionally biased region" description="Acidic residues" evidence="1">
    <location>
        <begin position="304"/>
        <end position="313"/>
    </location>
</feature>
<sequence>MPLRKRLWGGHPASSKESAESNNDHSDGRSTARAPSKPSMGVRARDRCGAISIKMILATRSLPSKIKSKAARATASLRATDWGMAALPHPDINRRMSQVQSGSTMANANNSSPQQRISDTTASTLSTIAEGSGSNAQVSSPQTSPWSLREVTTCSSPPSSPLATTTPPGKGKAVFRGKQHEASQCLSISSVMIVENSPPREIADATVPPAPKLSMSRIMAVADFAPTDESMLSSIHLVSPGKITKIDLTSSDTATYLLPAGLPLGQDLAYDSEGSEHSSEFVLEPNDEACRQDGSNTRHSASIDGDDDSDEDFPPVSQEEIRQLLQQDQEMMALLTGSNIDSQEHPSAQQDPLNEQNLTELRPCYARELYRLDESRFYGDLPKVQVFPPCKKREWQEYQVGYYDPDSNDGCSSLLPFEQRMAELSADDVDLGEPTPEAMSWDEMYARLCAATR</sequence>
<feature type="compositionally biased region" description="Low complexity" evidence="1">
    <location>
        <begin position="152"/>
        <end position="168"/>
    </location>
</feature>
<evidence type="ECO:0000313" key="4">
    <source>
        <dbReference type="Proteomes" id="UP000011715"/>
    </source>
</evidence>
<feature type="compositionally biased region" description="Basic and acidic residues" evidence="1">
    <location>
        <begin position="17"/>
        <end position="30"/>
    </location>
</feature>
<reference evidence="2" key="2">
    <citation type="submission" date="2010-05" db="EMBL/GenBank/DDBJ databases">
        <title>The Genome Sequence of Magnaporthe poae strain ATCC 64411.</title>
        <authorList>
            <consortium name="The Broad Institute Genome Sequencing Platform"/>
            <consortium name="Broad Institute Genome Sequencing Center for Infectious Disease"/>
            <person name="Ma L.-J."/>
            <person name="Dead R."/>
            <person name="Young S."/>
            <person name="Zeng Q."/>
            <person name="Koehrsen M."/>
            <person name="Alvarado L."/>
            <person name="Berlin A."/>
            <person name="Chapman S.B."/>
            <person name="Chen Z."/>
            <person name="Freedman E."/>
            <person name="Gellesch M."/>
            <person name="Goldberg J."/>
            <person name="Griggs A."/>
            <person name="Gujja S."/>
            <person name="Heilman E.R."/>
            <person name="Heiman D."/>
            <person name="Hepburn T."/>
            <person name="Howarth C."/>
            <person name="Jen D."/>
            <person name="Larson L."/>
            <person name="Mehta T."/>
            <person name="Neiman D."/>
            <person name="Pearson M."/>
            <person name="Roberts A."/>
            <person name="Saif S."/>
            <person name="Shea T."/>
            <person name="Shenoy N."/>
            <person name="Sisk P."/>
            <person name="Stolte C."/>
            <person name="Sykes S."/>
            <person name="Walk T."/>
            <person name="White J."/>
            <person name="Yandava C."/>
            <person name="Haas B."/>
            <person name="Nusbaum C."/>
            <person name="Birren B."/>
        </authorList>
    </citation>
    <scope>NUCLEOTIDE SEQUENCE</scope>
    <source>
        <strain evidence="2">ATCC 64411</strain>
    </source>
</reference>
<accession>A0A0C4EGJ3</accession>
<feature type="compositionally biased region" description="Polar residues" evidence="1">
    <location>
        <begin position="100"/>
        <end position="146"/>
    </location>
</feature>
<dbReference type="OrthoDB" id="10670689at2759"/>
<reference evidence="2" key="3">
    <citation type="submission" date="2011-03" db="EMBL/GenBank/DDBJ databases">
        <title>Annotation of Magnaporthe poae ATCC 64411.</title>
        <authorList>
            <person name="Ma L.-J."/>
            <person name="Dead R."/>
            <person name="Young S.K."/>
            <person name="Zeng Q."/>
            <person name="Gargeya S."/>
            <person name="Fitzgerald M."/>
            <person name="Haas B."/>
            <person name="Abouelleil A."/>
            <person name="Alvarado L."/>
            <person name="Arachchi H.M."/>
            <person name="Berlin A."/>
            <person name="Brown A."/>
            <person name="Chapman S.B."/>
            <person name="Chen Z."/>
            <person name="Dunbar C."/>
            <person name="Freedman E."/>
            <person name="Gearin G."/>
            <person name="Gellesch M."/>
            <person name="Goldberg J."/>
            <person name="Griggs A."/>
            <person name="Gujja S."/>
            <person name="Heiman D."/>
            <person name="Howarth C."/>
            <person name="Larson L."/>
            <person name="Lui A."/>
            <person name="MacDonald P.J.P."/>
            <person name="Mehta T."/>
            <person name="Montmayeur A."/>
            <person name="Murphy C."/>
            <person name="Neiman D."/>
            <person name="Pearson M."/>
            <person name="Priest M."/>
            <person name="Roberts A."/>
            <person name="Saif S."/>
            <person name="Shea T."/>
            <person name="Shenoy N."/>
            <person name="Sisk P."/>
            <person name="Stolte C."/>
            <person name="Sykes S."/>
            <person name="Yandava C."/>
            <person name="Wortman J."/>
            <person name="Nusbaum C."/>
            <person name="Birren B."/>
        </authorList>
    </citation>
    <scope>NUCLEOTIDE SEQUENCE</scope>
    <source>
        <strain evidence="2">ATCC 64411</strain>
    </source>
</reference>
<name>A0A0C4EGJ3_MAGP6</name>
<protein>
    <submittedName>
        <fullName evidence="2 3">Uncharacterized protein</fullName>
    </submittedName>
</protein>
<feature type="region of interest" description="Disordered" evidence="1">
    <location>
        <begin position="100"/>
        <end position="175"/>
    </location>
</feature>
<reference evidence="3" key="4">
    <citation type="journal article" date="2015" name="G3 (Bethesda)">
        <title>Genome sequences of three phytopathogenic species of the Magnaporthaceae family of fungi.</title>
        <authorList>
            <person name="Okagaki L.H."/>
            <person name="Nunes C.C."/>
            <person name="Sailsbery J."/>
            <person name="Clay B."/>
            <person name="Brown D."/>
            <person name="John T."/>
            <person name="Oh Y."/>
            <person name="Young N."/>
            <person name="Fitzgerald M."/>
            <person name="Haas B.J."/>
            <person name="Zeng Q."/>
            <person name="Young S."/>
            <person name="Adiconis X."/>
            <person name="Fan L."/>
            <person name="Levin J.Z."/>
            <person name="Mitchell T.K."/>
            <person name="Okubara P.A."/>
            <person name="Farman M.L."/>
            <person name="Kohn L.M."/>
            <person name="Birren B."/>
            <person name="Ma L.-J."/>
            <person name="Dean R.A."/>
        </authorList>
    </citation>
    <scope>NUCLEOTIDE SEQUENCE</scope>
    <source>
        <strain evidence="3">ATCC 64411 / 73-15</strain>
    </source>
</reference>
<evidence type="ECO:0000256" key="1">
    <source>
        <dbReference type="SAM" id="MobiDB-lite"/>
    </source>
</evidence>
<proteinExistence type="predicted"/>
<dbReference type="AlphaFoldDB" id="A0A0C4EGJ3"/>
<dbReference type="EMBL" id="GL877054">
    <property type="protein sequence ID" value="KLU93007.1"/>
    <property type="molecule type" value="Genomic_DNA"/>
</dbReference>
<organism evidence="3 4">
    <name type="scientific">Magnaporthiopsis poae (strain ATCC 64411 / 73-15)</name>
    <name type="common">Kentucky bluegrass fungus</name>
    <name type="synonym">Magnaporthe poae</name>
    <dbReference type="NCBI Taxonomy" id="644358"/>
    <lineage>
        <taxon>Eukaryota</taxon>
        <taxon>Fungi</taxon>
        <taxon>Dikarya</taxon>
        <taxon>Ascomycota</taxon>
        <taxon>Pezizomycotina</taxon>
        <taxon>Sordariomycetes</taxon>
        <taxon>Sordariomycetidae</taxon>
        <taxon>Magnaporthales</taxon>
        <taxon>Magnaporthaceae</taxon>
        <taxon>Magnaporthiopsis</taxon>
    </lineage>
</organism>
<feature type="region of interest" description="Disordered" evidence="1">
    <location>
        <begin position="1"/>
        <end position="45"/>
    </location>
</feature>
<dbReference type="Proteomes" id="UP000011715">
    <property type="component" value="Unassembled WGS sequence"/>
</dbReference>
<dbReference type="EMBL" id="ADBL01002987">
    <property type="status" value="NOT_ANNOTATED_CDS"/>
    <property type="molecule type" value="Genomic_DNA"/>
</dbReference>
<gene>
    <name evidence="2" type="ORF">MAPG_11946</name>
</gene>
<dbReference type="VEuPathDB" id="FungiDB:MAPG_11946"/>